<dbReference type="AlphaFoldDB" id="A0A1F8HUQ5"/>
<evidence type="ECO:0000313" key="2">
    <source>
        <dbReference type="Proteomes" id="UP000178043"/>
    </source>
</evidence>
<dbReference type="Proteomes" id="UP000178043">
    <property type="component" value="Unassembled WGS sequence"/>
</dbReference>
<sequence>MKFSININKSANFYFFIQNLSEWHFSNRKDYNDLWRKELGKFSEEEATALKKFKEIRLQHKSAKTIFEQAFFVSQNPWEKLKIDLPPEDYAITQKVFNNLEEKFNLLWEHDLPLLVKWQKELDDKINEESLLKSILDALIALFNSPSSEQEVKTYLLFSSPIHTGGGANIDKQSISLEISRYPTQDVNHAIGIIWHETIHLCFQNQYFFPLLLKQFPNDPQKVNFINEIIIGSLFPKGILGIRLLKNKPANKLMANISPEQTVEIINLTKKYVNDKKPLDDKYINTIAEILKKQMR</sequence>
<evidence type="ECO:0000313" key="1">
    <source>
        <dbReference type="EMBL" id="OGN41232.1"/>
    </source>
</evidence>
<organism evidence="1 2">
    <name type="scientific">Candidatus Yanofskybacteria bacterium RIFOXYD1_FULL_42_10</name>
    <dbReference type="NCBI Taxonomy" id="1802718"/>
    <lineage>
        <taxon>Bacteria</taxon>
        <taxon>Candidatus Yanofskyibacteriota</taxon>
    </lineage>
</organism>
<gene>
    <name evidence="1" type="ORF">A2606_02035</name>
</gene>
<reference evidence="1 2" key="1">
    <citation type="journal article" date="2016" name="Nat. Commun.">
        <title>Thousands of microbial genomes shed light on interconnected biogeochemical processes in an aquifer system.</title>
        <authorList>
            <person name="Anantharaman K."/>
            <person name="Brown C.T."/>
            <person name="Hug L.A."/>
            <person name="Sharon I."/>
            <person name="Castelle C.J."/>
            <person name="Probst A.J."/>
            <person name="Thomas B.C."/>
            <person name="Singh A."/>
            <person name="Wilkins M.J."/>
            <person name="Karaoz U."/>
            <person name="Brodie E.L."/>
            <person name="Williams K.H."/>
            <person name="Hubbard S.S."/>
            <person name="Banfield J.F."/>
        </authorList>
    </citation>
    <scope>NUCLEOTIDE SEQUENCE [LARGE SCALE GENOMIC DNA]</scope>
</reference>
<accession>A0A1F8HUQ5</accession>
<comment type="caution">
    <text evidence="1">The sequence shown here is derived from an EMBL/GenBank/DDBJ whole genome shotgun (WGS) entry which is preliminary data.</text>
</comment>
<proteinExistence type="predicted"/>
<dbReference type="EMBL" id="MGLG01000023">
    <property type="protein sequence ID" value="OGN41232.1"/>
    <property type="molecule type" value="Genomic_DNA"/>
</dbReference>
<name>A0A1F8HUQ5_9BACT</name>
<protein>
    <submittedName>
        <fullName evidence="1">Uncharacterized protein</fullName>
    </submittedName>
</protein>